<evidence type="ECO:0008006" key="6">
    <source>
        <dbReference type="Google" id="ProtNLM"/>
    </source>
</evidence>
<accession>A0A5C5ZWS6</accession>
<gene>
    <name evidence="4" type="ORF">Pla52n_65660</name>
</gene>
<feature type="signal peptide" evidence="3">
    <location>
        <begin position="1"/>
        <end position="22"/>
    </location>
</feature>
<reference evidence="4 5" key="1">
    <citation type="submission" date="2019-02" db="EMBL/GenBank/DDBJ databases">
        <title>Deep-cultivation of Planctomycetes and their phenomic and genomic characterization uncovers novel biology.</title>
        <authorList>
            <person name="Wiegand S."/>
            <person name="Jogler M."/>
            <person name="Boedeker C."/>
            <person name="Pinto D."/>
            <person name="Vollmers J."/>
            <person name="Rivas-Marin E."/>
            <person name="Kohn T."/>
            <person name="Peeters S.H."/>
            <person name="Heuer A."/>
            <person name="Rast P."/>
            <person name="Oberbeckmann S."/>
            <person name="Bunk B."/>
            <person name="Jeske O."/>
            <person name="Meyerdierks A."/>
            <person name="Storesund J.E."/>
            <person name="Kallscheuer N."/>
            <person name="Luecker S."/>
            <person name="Lage O.M."/>
            <person name="Pohl T."/>
            <person name="Merkel B.J."/>
            <person name="Hornburger P."/>
            <person name="Mueller R.-W."/>
            <person name="Bruemmer F."/>
            <person name="Labrenz M."/>
            <person name="Spormann A.M."/>
            <person name="Op Den Camp H."/>
            <person name="Overmann J."/>
            <person name="Amann R."/>
            <person name="Jetten M.S.M."/>
            <person name="Mascher T."/>
            <person name="Medema M.H."/>
            <person name="Devos D.P."/>
            <person name="Kaster A.-K."/>
            <person name="Ovreas L."/>
            <person name="Rohde M."/>
            <person name="Galperin M.Y."/>
            <person name="Jogler C."/>
        </authorList>
    </citation>
    <scope>NUCLEOTIDE SEQUENCE [LARGE SCALE GENOMIC DNA]</scope>
    <source>
        <strain evidence="4 5">Pla52n</strain>
    </source>
</reference>
<evidence type="ECO:0000256" key="3">
    <source>
        <dbReference type="SAM" id="SignalP"/>
    </source>
</evidence>
<protein>
    <recommendedName>
        <fullName evidence="6">Lipoprotein</fullName>
    </recommendedName>
</protein>
<name>A0A5C5ZWS6_9BACT</name>
<feature type="compositionally biased region" description="Polar residues" evidence="2">
    <location>
        <begin position="28"/>
        <end position="47"/>
    </location>
</feature>
<dbReference type="EMBL" id="SJPN01000015">
    <property type="protein sequence ID" value="TWT91575.1"/>
    <property type="molecule type" value="Genomic_DNA"/>
</dbReference>
<dbReference type="RefSeq" id="WP_146523458.1">
    <property type="nucleotide sequence ID" value="NZ_CP151726.1"/>
</dbReference>
<keyword evidence="5" id="KW-1185">Reference proteome</keyword>
<keyword evidence="1" id="KW-0175">Coiled coil</keyword>
<evidence type="ECO:0000313" key="4">
    <source>
        <dbReference type="EMBL" id="TWT91575.1"/>
    </source>
</evidence>
<comment type="caution">
    <text evidence="4">The sequence shown here is derived from an EMBL/GenBank/DDBJ whole genome shotgun (WGS) entry which is preliminary data.</text>
</comment>
<evidence type="ECO:0000256" key="1">
    <source>
        <dbReference type="SAM" id="Coils"/>
    </source>
</evidence>
<dbReference type="AlphaFoldDB" id="A0A5C5ZWS6"/>
<sequence length="232" mass="25759" precursor="true">MPKTLSQRCVFLGLCVSLVAMAGCSKNATSPTNVSSTQSSPETSVAAQTLEPEAAPVAPVLPSRISADEAKKAMAELESKINEAIAEFEPAEKAAIELALNAAPISNQSELLLGPWYGNLSTDPASSSYWYYERHDDGTLRSTGMNLETEFKQFDRFDDDLVWTTRGRVIFEYKVNEPEEVHLFLIQSIDEQTFRYKMAIEGIPLAEWTIDTDTRGTTKLPDPPEGWEEMEQ</sequence>
<feature type="chain" id="PRO_5023094986" description="Lipoprotein" evidence="3">
    <location>
        <begin position="23"/>
        <end position="232"/>
    </location>
</feature>
<dbReference type="OrthoDB" id="9946442at2"/>
<dbReference type="Proteomes" id="UP000320176">
    <property type="component" value="Unassembled WGS sequence"/>
</dbReference>
<proteinExistence type="predicted"/>
<dbReference type="PROSITE" id="PS51257">
    <property type="entry name" value="PROKAR_LIPOPROTEIN"/>
    <property type="match status" value="1"/>
</dbReference>
<keyword evidence="3" id="KW-0732">Signal</keyword>
<feature type="coiled-coil region" evidence="1">
    <location>
        <begin position="67"/>
        <end position="94"/>
    </location>
</feature>
<feature type="region of interest" description="Disordered" evidence="2">
    <location>
        <begin position="213"/>
        <end position="232"/>
    </location>
</feature>
<evidence type="ECO:0000313" key="5">
    <source>
        <dbReference type="Proteomes" id="UP000320176"/>
    </source>
</evidence>
<evidence type="ECO:0000256" key="2">
    <source>
        <dbReference type="SAM" id="MobiDB-lite"/>
    </source>
</evidence>
<organism evidence="4 5">
    <name type="scientific">Stieleria varia</name>
    <dbReference type="NCBI Taxonomy" id="2528005"/>
    <lineage>
        <taxon>Bacteria</taxon>
        <taxon>Pseudomonadati</taxon>
        <taxon>Planctomycetota</taxon>
        <taxon>Planctomycetia</taxon>
        <taxon>Pirellulales</taxon>
        <taxon>Pirellulaceae</taxon>
        <taxon>Stieleria</taxon>
    </lineage>
</organism>
<feature type="region of interest" description="Disordered" evidence="2">
    <location>
        <begin position="28"/>
        <end position="53"/>
    </location>
</feature>